<dbReference type="EMBL" id="QTJV01000006">
    <property type="protein sequence ID" value="RFM33916.1"/>
    <property type="molecule type" value="Genomic_DNA"/>
</dbReference>
<protein>
    <submittedName>
        <fullName evidence="1">Uncharacterized protein</fullName>
    </submittedName>
</protein>
<dbReference type="OrthoDB" id="681012at2"/>
<accession>A0A3E1P147</accession>
<dbReference type="AlphaFoldDB" id="A0A3E1P147"/>
<organism evidence="1 2">
    <name type="scientific">Chitinophaga silvisoli</name>
    <dbReference type="NCBI Taxonomy" id="2291814"/>
    <lineage>
        <taxon>Bacteria</taxon>
        <taxon>Pseudomonadati</taxon>
        <taxon>Bacteroidota</taxon>
        <taxon>Chitinophagia</taxon>
        <taxon>Chitinophagales</taxon>
        <taxon>Chitinophagaceae</taxon>
        <taxon>Chitinophaga</taxon>
    </lineage>
</organism>
<dbReference type="Proteomes" id="UP000261174">
    <property type="component" value="Unassembled WGS sequence"/>
</dbReference>
<proteinExistence type="predicted"/>
<keyword evidence="2" id="KW-1185">Reference proteome</keyword>
<comment type="caution">
    <text evidence="1">The sequence shown here is derived from an EMBL/GenBank/DDBJ whole genome shotgun (WGS) entry which is preliminary data.</text>
</comment>
<evidence type="ECO:0000313" key="1">
    <source>
        <dbReference type="EMBL" id="RFM33916.1"/>
    </source>
</evidence>
<reference evidence="1 2" key="1">
    <citation type="submission" date="2018-08" db="EMBL/GenBank/DDBJ databases">
        <title>Chitinophaga sp. K20C18050901, a novel bacterium isolated from forest soil.</title>
        <authorList>
            <person name="Wang C."/>
        </authorList>
    </citation>
    <scope>NUCLEOTIDE SEQUENCE [LARGE SCALE GENOMIC DNA]</scope>
    <source>
        <strain evidence="1 2">K20C18050901</strain>
    </source>
</reference>
<dbReference type="RefSeq" id="WP_116854833.1">
    <property type="nucleotide sequence ID" value="NZ_QTJV01000006.1"/>
</dbReference>
<gene>
    <name evidence="1" type="ORF">DXN04_18350</name>
</gene>
<evidence type="ECO:0000313" key="2">
    <source>
        <dbReference type="Proteomes" id="UP000261174"/>
    </source>
</evidence>
<name>A0A3E1P147_9BACT</name>
<sequence length="158" mass="17378">MSRQSSILLYRGKIGKKVGVKRDNKYYERSLPEQVSQTENTRKAARRFGQASHVAAFIRKAFYPYLPVVPDGEHVNRLTTLLSSSGGEHIAAIIGYRFNKNVHGAGQVIAVTIDFHELKVLSVIVRDHQAALPVPEKGTMIVVLGAEIVAVKSTSGPR</sequence>